<organism evidence="2 3">
    <name type="scientific">Leucothrix pacifica</name>
    <dbReference type="NCBI Taxonomy" id="1247513"/>
    <lineage>
        <taxon>Bacteria</taxon>
        <taxon>Pseudomonadati</taxon>
        <taxon>Pseudomonadota</taxon>
        <taxon>Gammaproteobacteria</taxon>
        <taxon>Thiotrichales</taxon>
        <taxon>Thiotrichaceae</taxon>
        <taxon>Leucothrix</taxon>
    </lineage>
</organism>
<name>A0A317C1Y9_9GAMM</name>
<dbReference type="Pfam" id="PF13673">
    <property type="entry name" value="Acetyltransf_10"/>
    <property type="match status" value="1"/>
</dbReference>
<sequence length="153" mass="17547">MHIQNYKSDYNKAITDVFYESIHAIDTSVYTEAQKHAWAPLPRNYEAWAGRLMFKRPFLAMQDQQLLGFIELDPDGYIDCMYTHPDHQRQGVGSTLYEHLESVARDKGLAQLRVDASHVAKPFFEGKGFSVVSENQVARADQMITNFAMEKSL</sequence>
<comment type="caution">
    <text evidence="2">The sequence shown here is derived from an EMBL/GenBank/DDBJ whole genome shotgun (WGS) entry which is preliminary data.</text>
</comment>
<evidence type="ECO:0000313" key="2">
    <source>
        <dbReference type="EMBL" id="PWQ92635.1"/>
    </source>
</evidence>
<dbReference type="OrthoDB" id="5355033at2"/>
<dbReference type="PROSITE" id="PS51186">
    <property type="entry name" value="GNAT"/>
    <property type="match status" value="1"/>
</dbReference>
<dbReference type="EMBL" id="QGKM01000079">
    <property type="protein sequence ID" value="PWQ92635.1"/>
    <property type="molecule type" value="Genomic_DNA"/>
</dbReference>
<dbReference type="Proteomes" id="UP000245539">
    <property type="component" value="Unassembled WGS sequence"/>
</dbReference>
<gene>
    <name evidence="2" type="ORF">DKW60_20070</name>
</gene>
<dbReference type="AlphaFoldDB" id="A0A317C1Y9"/>
<keyword evidence="3" id="KW-1185">Reference proteome</keyword>
<dbReference type="SUPFAM" id="SSF55729">
    <property type="entry name" value="Acyl-CoA N-acyltransferases (Nat)"/>
    <property type="match status" value="1"/>
</dbReference>
<proteinExistence type="predicted"/>
<dbReference type="RefSeq" id="WP_109839452.1">
    <property type="nucleotide sequence ID" value="NZ_QGKM01000079.1"/>
</dbReference>
<accession>A0A317C1Y9</accession>
<dbReference type="InterPro" id="IPR000182">
    <property type="entry name" value="GNAT_dom"/>
</dbReference>
<dbReference type="InterPro" id="IPR052564">
    <property type="entry name" value="N-acetyltrans/Recomb-assoc"/>
</dbReference>
<dbReference type="GO" id="GO:0016747">
    <property type="term" value="F:acyltransferase activity, transferring groups other than amino-acyl groups"/>
    <property type="evidence" value="ECO:0007669"/>
    <property type="project" value="InterPro"/>
</dbReference>
<protein>
    <submittedName>
        <fullName evidence="2">Histone acetyltransferase</fullName>
    </submittedName>
</protein>
<dbReference type="PANTHER" id="PTHR43451:SF1">
    <property type="entry name" value="ACETYLTRANSFERASE"/>
    <property type="match status" value="1"/>
</dbReference>
<dbReference type="PANTHER" id="PTHR43451">
    <property type="entry name" value="ACETYLTRANSFERASE (GNAT) FAMILY PROTEIN"/>
    <property type="match status" value="1"/>
</dbReference>
<dbReference type="InterPro" id="IPR016181">
    <property type="entry name" value="Acyl_CoA_acyltransferase"/>
</dbReference>
<evidence type="ECO:0000259" key="1">
    <source>
        <dbReference type="PROSITE" id="PS51186"/>
    </source>
</evidence>
<keyword evidence="2" id="KW-0808">Transferase</keyword>
<dbReference type="Gene3D" id="3.40.630.30">
    <property type="match status" value="1"/>
</dbReference>
<reference evidence="2 3" key="1">
    <citation type="submission" date="2018-05" db="EMBL/GenBank/DDBJ databases">
        <title>Leucothrix arctica sp. nov., isolated from Arctic seawater.</title>
        <authorList>
            <person name="Choi A."/>
            <person name="Baek K."/>
        </authorList>
    </citation>
    <scope>NUCLEOTIDE SEQUENCE [LARGE SCALE GENOMIC DNA]</scope>
    <source>
        <strain evidence="2 3">JCM 18388</strain>
    </source>
</reference>
<dbReference type="CDD" id="cd04301">
    <property type="entry name" value="NAT_SF"/>
    <property type="match status" value="1"/>
</dbReference>
<feature type="domain" description="N-acetyltransferase" evidence="1">
    <location>
        <begin position="1"/>
        <end position="153"/>
    </location>
</feature>
<evidence type="ECO:0000313" key="3">
    <source>
        <dbReference type="Proteomes" id="UP000245539"/>
    </source>
</evidence>